<organism evidence="1 2">
    <name type="scientific">Pannonibacter anstelovis</name>
    <dbReference type="NCBI Taxonomy" id="3121537"/>
    <lineage>
        <taxon>Bacteria</taxon>
        <taxon>Pseudomonadati</taxon>
        <taxon>Pseudomonadota</taxon>
        <taxon>Alphaproteobacteria</taxon>
        <taxon>Hyphomicrobiales</taxon>
        <taxon>Stappiaceae</taxon>
        <taxon>Pannonibacter</taxon>
    </lineage>
</organism>
<name>A0ABU7ZS46_9HYPH</name>
<comment type="caution">
    <text evidence="1">The sequence shown here is derived from an EMBL/GenBank/DDBJ whole genome shotgun (WGS) entry which is preliminary data.</text>
</comment>
<proteinExistence type="predicted"/>
<accession>A0ABU7ZS46</accession>
<reference evidence="1 2" key="1">
    <citation type="submission" date="2024-02" db="EMBL/GenBank/DDBJ databases">
        <title>A new putative Pannonibacter species isolated from two cases of bloodstream infections in paediatric patients.</title>
        <authorList>
            <person name="Castellana S."/>
            <person name="De Laurentiis V."/>
            <person name="Grassi M."/>
            <person name="De Leonardis F."/>
            <person name="Mosca A."/>
            <person name="De Carlo C."/>
            <person name="Sparapano E."/>
            <person name="Ronga L."/>
            <person name="Santacroce L."/>
            <person name="Chironna M."/>
            <person name="De Robertis A."/>
            <person name="Bianco A."/>
            <person name="Del Sambro L."/>
            <person name="Capozzi L."/>
            <person name="Parisi A."/>
        </authorList>
    </citation>
    <scope>NUCLEOTIDE SEQUENCE [LARGE SCALE GENOMIC DNA]</scope>
    <source>
        <strain evidence="1 2">Pt2</strain>
    </source>
</reference>
<sequence length="80" mass="8919">MTKSREGHPCLSCTLPDCDETSSGCALKIAMSRYAKARRAGAITEELRRANSIAWQELYAPTRHERRQEKRAQARQAGAA</sequence>
<evidence type="ECO:0000313" key="2">
    <source>
        <dbReference type="Proteomes" id="UP001380822"/>
    </source>
</evidence>
<protein>
    <submittedName>
        <fullName evidence="1">Uncharacterized protein</fullName>
    </submittedName>
</protein>
<dbReference type="RefSeq" id="WP_334252396.1">
    <property type="nucleotide sequence ID" value="NZ_JBAKBE010000011.1"/>
</dbReference>
<gene>
    <name evidence="1" type="ORF">V6L76_17440</name>
</gene>
<dbReference type="EMBL" id="JBAKBE010000011">
    <property type="protein sequence ID" value="MEH0098050.1"/>
    <property type="molecule type" value="Genomic_DNA"/>
</dbReference>
<dbReference type="Proteomes" id="UP001380822">
    <property type="component" value="Unassembled WGS sequence"/>
</dbReference>
<evidence type="ECO:0000313" key="1">
    <source>
        <dbReference type="EMBL" id="MEH0098050.1"/>
    </source>
</evidence>
<keyword evidence="2" id="KW-1185">Reference proteome</keyword>